<keyword evidence="9" id="KW-1185">Reference proteome</keyword>
<dbReference type="AlphaFoldDB" id="A0A1H9NGW2"/>
<dbReference type="PANTHER" id="PTHR43663:SF1">
    <property type="entry name" value="CHROMATE TRANSPORTER"/>
    <property type="match status" value="1"/>
</dbReference>
<gene>
    <name evidence="8" type="ORF">SAMN04487944_103127</name>
</gene>
<comment type="similarity">
    <text evidence="2">Belongs to the chromate ion transporter (CHR) (TC 2.A.51) family.</text>
</comment>
<evidence type="ECO:0000313" key="9">
    <source>
        <dbReference type="Proteomes" id="UP000199687"/>
    </source>
</evidence>
<dbReference type="Pfam" id="PF02417">
    <property type="entry name" value="Chromate_transp"/>
    <property type="match status" value="1"/>
</dbReference>
<dbReference type="InterPro" id="IPR003370">
    <property type="entry name" value="Chromate_transpt"/>
</dbReference>
<feature type="transmembrane region" description="Helical" evidence="7">
    <location>
        <begin position="46"/>
        <end position="69"/>
    </location>
</feature>
<feature type="transmembrane region" description="Helical" evidence="7">
    <location>
        <begin position="109"/>
        <end position="126"/>
    </location>
</feature>
<dbReference type="RefSeq" id="WP_089739641.1">
    <property type="nucleotide sequence ID" value="NZ_FOGL01000003.1"/>
</dbReference>
<dbReference type="GO" id="GO:0015109">
    <property type="term" value="F:chromate transmembrane transporter activity"/>
    <property type="evidence" value="ECO:0007669"/>
    <property type="project" value="InterPro"/>
</dbReference>
<proteinExistence type="inferred from homology"/>
<dbReference type="InterPro" id="IPR052518">
    <property type="entry name" value="CHR_Transporter"/>
</dbReference>
<dbReference type="OrthoDB" id="9027281at2"/>
<organism evidence="8 9">
    <name type="scientific">Gracilibacillus ureilyticus</name>
    <dbReference type="NCBI Taxonomy" id="531814"/>
    <lineage>
        <taxon>Bacteria</taxon>
        <taxon>Bacillati</taxon>
        <taxon>Bacillota</taxon>
        <taxon>Bacilli</taxon>
        <taxon>Bacillales</taxon>
        <taxon>Bacillaceae</taxon>
        <taxon>Gracilibacillus</taxon>
    </lineage>
</organism>
<name>A0A1H9NGW2_9BACI</name>
<keyword evidence="6 7" id="KW-0472">Membrane</keyword>
<evidence type="ECO:0000256" key="5">
    <source>
        <dbReference type="ARBA" id="ARBA00022989"/>
    </source>
</evidence>
<reference evidence="8 9" key="1">
    <citation type="submission" date="2016-10" db="EMBL/GenBank/DDBJ databases">
        <authorList>
            <person name="de Groot N.N."/>
        </authorList>
    </citation>
    <scope>NUCLEOTIDE SEQUENCE [LARGE SCALE GENOMIC DNA]</scope>
    <source>
        <strain evidence="8 9">CGMCC 1.7727</strain>
    </source>
</reference>
<feature type="transmembrane region" description="Helical" evidence="7">
    <location>
        <begin position="138"/>
        <end position="156"/>
    </location>
</feature>
<dbReference type="PANTHER" id="PTHR43663">
    <property type="entry name" value="CHROMATE TRANSPORT PROTEIN-RELATED"/>
    <property type="match status" value="1"/>
</dbReference>
<protein>
    <submittedName>
        <fullName evidence="8">Chromate transporter</fullName>
    </submittedName>
</protein>
<evidence type="ECO:0000313" key="8">
    <source>
        <dbReference type="EMBL" id="SER34905.1"/>
    </source>
</evidence>
<keyword evidence="4 7" id="KW-0812">Transmembrane</keyword>
<feature type="transmembrane region" description="Helical" evidence="7">
    <location>
        <begin position="161"/>
        <end position="177"/>
    </location>
</feature>
<feature type="transmembrane region" description="Helical" evidence="7">
    <location>
        <begin position="75"/>
        <end position="97"/>
    </location>
</feature>
<dbReference type="GO" id="GO:0005886">
    <property type="term" value="C:plasma membrane"/>
    <property type="evidence" value="ECO:0007669"/>
    <property type="project" value="UniProtKB-SubCell"/>
</dbReference>
<evidence type="ECO:0000256" key="1">
    <source>
        <dbReference type="ARBA" id="ARBA00004651"/>
    </source>
</evidence>
<sequence length="178" mass="19420">MELITLFWTFLMVGFVSFGGGYAMLPVIETEVTSHGWMTTQEFTDVIAVAGMSPGPIATNSAIFVGYHVASLPGAVVSTIGMVIPSLLLILIISAFFFRINQHTLVKSALYGLRPIITGLIIYAAIKFASSNEMIGAFSWHTISLFLIFFIALLALVKWKIHPVFVILISGIIGMTIY</sequence>
<evidence type="ECO:0000256" key="6">
    <source>
        <dbReference type="ARBA" id="ARBA00023136"/>
    </source>
</evidence>
<keyword evidence="3" id="KW-1003">Cell membrane</keyword>
<evidence type="ECO:0000256" key="7">
    <source>
        <dbReference type="SAM" id="Phobius"/>
    </source>
</evidence>
<keyword evidence="5 7" id="KW-1133">Transmembrane helix</keyword>
<comment type="subcellular location">
    <subcellularLocation>
        <location evidence="1">Cell membrane</location>
        <topology evidence="1">Multi-pass membrane protein</topology>
    </subcellularLocation>
</comment>
<dbReference type="Proteomes" id="UP000199687">
    <property type="component" value="Unassembled WGS sequence"/>
</dbReference>
<evidence type="ECO:0000256" key="4">
    <source>
        <dbReference type="ARBA" id="ARBA00022692"/>
    </source>
</evidence>
<evidence type="ECO:0000256" key="2">
    <source>
        <dbReference type="ARBA" id="ARBA00005262"/>
    </source>
</evidence>
<feature type="transmembrane region" description="Helical" evidence="7">
    <location>
        <begin position="6"/>
        <end position="25"/>
    </location>
</feature>
<evidence type="ECO:0000256" key="3">
    <source>
        <dbReference type="ARBA" id="ARBA00022475"/>
    </source>
</evidence>
<dbReference type="EMBL" id="FOGL01000003">
    <property type="protein sequence ID" value="SER34905.1"/>
    <property type="molecule type" value="Genomic_DNA"/>
</dbReference>
<accession>A0A1H9NGW2</accession>
<dbReference type="STRING" id="531814.SAMN04487944_103127"/>